<feature type="domain" description="TIR" evidence="2">
    <location>
        <begin position="114"/>
        <end position="152"/>
    </location>
</feature>
<dbReference type="Gene3D" id="3.40.50.300">
    <property type="entry name" value="P-loop containing nucleotide triphosphate hydrolases"/>
    <property type="match status" value="1"/>
</dbReference>
<dbReference type="Gene3D" id="3.80.10.10">
    <property type="entry name" value="Ribonuclease Inhibitor"/>
    <property type="match status" value="2"/>
</dbReference>
<dbReference type="AlphaFoldDB" id="A0A2N9IC15"/>
<evidence type="ECO:0000256" key="1">
    <source>
        <dbReference type="SAM" id="SignalP"/>
    </source>
</evidence>
<dbReference type="GO" id="GO:0043531">
    <property type="term" value="F:ADP binding"/>
    <property type="evidence" value="ECO:0007669"/>
    <property type="project" value="InterPro"/>
</dbReference>
<organism evidence="3">
    <name type="scientific">Fagus sylvatica</name>
    <name type="common">Beechnut</name>
    <dbReference type="NCBI Taxonomy" id="28930"/>
    <lineage>
        <taxon>Eukaryota</taxon>
        <taxon>Viridiplantae</taxon>
        <taxon>Streptophyta</taxon>
        <taxon>Embryophyta</taxon>
        <taxon>Tracheophyta</taxon>
        <taxon>Spermatophyta</taxon>
        <taxon>Magnoliopsida</taxon>
        <taxon>eudicotyledons</taxon>
        <taxon>Gunneridae</taxon>
        <taxon>Pentapetalae</taxon>
        <taxon>rosids</taxon>
        <taxon>fabids</taxon>
        <taxon>Fagales</taxon>
        <taxon>Fagaceae</taxon>
        <taxon>Fagus</taxon>
    </lineage>
</organism>
<accession>A0A2N9IC15</accession>
<dbReference type="InterPro" id="IPR035897">
    <property type="entry name" value="Toll_tir_struct_dom_sf"/>
</dbReference>
<dbReference type="PANTHER" id="PTHR11017:SF573">
    <property type="entry name" value="ADP-RIBOSYL CYCLASE_CYCLIC ADP-RIBOSE HYDROLASE"/>
    <property type="match status" value="1"/>
</dbReference>
<name>A0A2N9IC15_FAGSY</name>
<feature type="chain" id="PRO_5014828590" description="TIR domain-containing protein" evidence="1">
    <location>
        <begin position="22"/>
        <end position="838"/>
    </location>
</feature>
<sequence>MKSVLVSAVLLFFIFTTLVEGESVASAPIRQNELNELVVEGESIASAPSQQDGLNELVIEGDIASAPSQGELNELVVEGESIASAPSQQDGLNELVIEGDIASAPSQGELNELDHLYAALKWKGIVTFRDEEKLETGKSISPELMQAIEESRPESEIIQNIVGELWHKLSDAFEEDFEDLVGIISRGKKLESCLAIGLNNVRIIGIWGMGGIGKTTLARVVFHMVSNKFEGSRVIITTRDKHLLSTHGVDETFEVDRLNDDEALHLWSLKAFKKDHPPEDYLKMSKDFVRYANGLPLAIEILEMAKSIVHQECPEESGKRSRLWLFKDINNVLSKDTGTKAIQGIVFKFSEPKEAYWNPESFTKMQNLKLLIIDNVHLQHDLKHLPNGLRVLSWSGYPSKSFPTSFQTKSFEALKSIQLIKSPKLLETPDFNKFPVLEKLVLEDCINLLGLPENLGNAESVEELNVSGTAIRQVPSSIGLLKNLKKLSFRGCKQLSSSKSKSWYYELLPFISMPRSPDPMDLLLSSLSSACSLTKLDLSDCNLKLENCTSLRSLLKLPLNIRGIEASGLYLTGNGLSPQYPRTRYDIVIPGSEIPEWFSHQSLGDELNIKEPYSHLFGELKQLEVLDLEGTEIMHLPQEIKNLTNLTCLKVSFYEYMSNGGSNVVVPCGVISAMSQLKELNIDVDPDDKRWDACVEAILTEWNSPMEGIYTSLSHFRFTVGHHAKRIMYRVPRDVEFELERWERCLKYINGVGVPGDIKKVQVIIDEADAHEEDDDSNEIAAESYGTEKIVLGSLEYLLIASLSMDRHPWIAVYLLYAHTHVAAMALRPTYINVVHLV</sequence>
<gene>
    <name evidence="3" type="ORF">FSB_LOCUS51318</name>
</gene>
<proteinExistence type="predicted"/>
<dbReference type="GO" id="GO:0006952">
    <property type="term" value="P:defense response"/>
    <property type="evidence" value="ECO:0007669"/>
    <property type="project" value="InterPro"/>
</dbReference>
<keyword evidence="1" id="KW-0732">Signal</keyword>
<protein>
    <recommendedName>
        <fullName evidence="2">TIR domain-containing protein</fullName>
    </recommendedName>
</protein>
<feature type="signal peptide" evidence="1">
    <location>
        <begin position="1"/>
        <end position="21"/>
    </location>
</feature>
<dbReference type="GO" id="GO:0007165">
    <property type="term" value="P:signal transduction"/>
    <property type="evidence" value="ECO:0007669"/>
    <property type="project" value="InterPro"/>
</dbReference>
<evidence type="ECO:0000313" key="3">
    <source>
        <dbReference type="EMBL" id="SPD23436.1"/>
    </source>
</evidence>
<dbReference type="EMBL" id="OIVN01005646">
    <property type="protein sequence ID" value="SPD23436.1"/>
    <property type="molecule type" value="Genomic_DNA"/>
</dbReference>
<dbReference type="Pfam" id="PF01582">
    <property type="entry name" value="TIR"/>
    <property type="match status" value="1"/>
</dbReference>
<dbReference type="SUPFAM" id="SSF52200">
    <property type="entry name" value="Toll/Interleukin receptor TIR domain"/>
    <property type="match status" value="1"/>
</dbReference>
<dbReference type="InterPro" id="IPR032675">
    <property type="entry name" value="LRR_dom_sf"/>
</dbReference>
<dbReference type="SUPFAM" id="SSF52047">
    <property type="entry name" value="RNI-like"/>
    <property type="match status" value="1"/>
</dbReference>
<dbReference type="InterPro" id="IPR027417">
    <property type="entry name" value="P-loop_NTPase"/>
</dbReference>
<dbReference type="PRINTS" id="PR00364">
    <property type="entry name" value="DISEASERSIST"/>
</dbReference>
<dbReference type="InterPro" id="IPR044974">
    <property type="entry name" value="Disease_R_plants"/>
</dbReference>
<dbReference type="Gene3D" id="3.40.50.10140">
    <property type="entry name" value="Toll/interleukin-1 receptor homology (TIR) domain"/>
    <property type="match status" value="1"/>
</dbReference>
<dbReference type="InterPro" id="IPR000157">
    <property type="entry name" value="TIR_dom"/>
</dbReference>
<evidence type="ECO:0000259" key="2">
    <source>
        <dbReference type="Pfam" id="PF01582"/>
    </source>
</evidence>
<reference evidence="3" key="1">
    <citation type="submission" date="2018-02" db="EMBL/GenBank/DDBJ databases">
        <authorList>
            <person name="Cohen D.B."/>
            <person name="Kent A.D."/>
        </authorList>
    </citation>
    <scope>NUCLEOTIDE SEQUENCE</scope>
</reference>
<dbReference type="PANTHER" id="PTHR11017">
    <property type="entry name" value="LEUCINE-RICH REPEAT-CONTAINING PROTEIN"/>
    <property type="match status" value="1"/>
</dbReference>
<dbReference type="SUPFAM" id="SSF52540">
    <property type="entry name" value="P-loop containing nucleoside triphosphate hydrolases"/>
    <property type="match status" value="1"/>
</dbReference>